<protein>
    <submittedName>
        <fullName evidence="3">YVTN family beta-propeller protein</fullName>
    </submittedName>
</protein>
<evidence type="ECO:0000256" key="1">
    <source>
        <dbReference type="SAM" id="MobiDB-lite"/>
    </source>
</evidence>
<evidence type="ECO:0000313" key="4">
    <source>
        <dbReference type="Proteomes" id="UP000579531"/>
    </source>
</evidence>
<dbReference type="InterPro" id="IPR015943">
    <property type="entry name" value="WD40/YVTN_repeat-like_dom_sf"/>
</dbReference>
<name>A0AA89TIZ0_STRCU</name>
<gene>
    <name evidence="3" type="ORF">HNR72_004952</name>
</gene>
<evidence type="ECO:0000256" key="2">
    <source>
        <dbReference type="SAM" id="SignalP"/>
    </source>
</evidence>
<dbReference type="Proteomes" id="UP000579531">
    <property type="component" value="Unassembled WGS sequence"/>
</dbReference>
<reference evidence="3 4" key="1">
    <citation type="submission" date="2020-08" db="EMBL/GenBank/DDBJ databases">
        <title>Sequencing the genomes of 1000 actinobacteria strains.</title>
        <authorList>
            <person name="Klenk H.-P."/>
        </authorList>
    </citation>
    <scope>NUCLEOTIDE SEQUENCE [LARGE SCALE GENOMIC DNA]</scope>
    <source>
        <strain evidence="3 4">DSM 40129</strain>
    </source>
</reference>
<evidence type="ECO:0000313" key="3">
    <source>
        <dbReference type="EMBL" id="MBB5813924.1"/>
    </source>
</evidence>
<feature type="compositionally biased region" description="Polar residues" evidence="1">
    <location>
        <begin position="34"/>
        <end position="52"/>
    </location>
</feature>
<keyword evidence="2" id="KW-0732">Signal</keyword>
<dbReference type="RefSeq" id="WP_308431954.1">
    <property type="nucleotide sequence ID" value="NZ_BAABFE010000001.1"/>
</dbReference>
<sequence length="111" mass="10874">MTLLGVILVAGLSTSMAVSSTTSRVPGRTGPSVDVSNVNDNRSENVNSNRSDSAAGAGSRLTESTVAPPPSQTADAYVANAGSDTVSVIDTVTATVLVGSAPVGVAVAPTT</sequence>
<dbReference type="EMBL" id="JACHLX010000001">
    <property type="protein sequence ID" value="MBB5813924.1"/>
    <property type="molecule type" value="Genomic_DNA"/>
</dbReference>
<accession>A0AA89TIZ0</accession>
<dbReference type="NCBIfam" id="TIGR02276">
    <property type="entry name" value="beta_rpt_yvtn"/>
    <property type="match status" value="1"/>
</dbReference>
<organism evidence="3 4">
    <name type="scientific">Streptomyces collinus</name>
    <dbReference type="NCBI Taxonomy" id="42684"/>
    <lineage>
        <taxon>Bacteria</taxon>
        <taxon>Bacillati</taxon>
        <taxon>Actinomycetota</taxon>
        <taxon>Actinomycetes</taxon>
        <taxon>Kitasatosporales</taxon>
        <taxon>Streptomycetaceae</taxon>
        <taxon>Streptomyces</taxon>
    </lineage>
</organism>
<feature type="chain" id="PRO_5041680136" evidence="2">
    <location>
        <begin position="18"/>
        <end position="111"/>
    </location>
</feature>
<dbReference type="Gene3D" id="2.130.10.10">
    <property type="entry name" value="YVTN repeat-like/Quinoprotein amine dehydrogenase"/>
    <property type="match status" value="1"/>
</dbReference>
<comment type="caution">
    <text evidence="3">The sequence shown here is derived from an EMBL/GenBank/DDBJ whole genome shotgun (WGS) entry which is preliminary data.</text>
</comment>
<dbReference type="GeneID" id="93841378"/>
<dbReference type="AlphaFoldDB" id="A0AA89TIZ0"/>
<keyword evidence="4" id="KW-1185">Reference proteome</keyword>
<feature type="region of interest" description="Disordered" evidence="1">
    <location>
        <begin position="18"/>
        <end position="76"/>
    </location>
</feature>
<dbReference type="InterPro" id="IPR011964">
    <property type="entry name" value="YVTN_b-propeller_repeat"/>
</dbReference>
<proteinExistence type="predicted"/>
<feature type="signal peptide" evidence="2">
    <location>
        <begin position="1"/>
        <end position="17"/>
    </location>
</feature>